<comment type="caution">
    <text evidence="2">The sequence shown here is derived from an EMBL/GenBank/DDBJ whole genome shotgun (WGS) entry which is preliminary data.</text>
</comment>
<dbReference type="AlphaFoldDB" id="A0A641ATA1"/>
<dbReference type="Proteomes" id="UP001515100">
    <property type="component" value="Unassembled WGS sequence"/>
</dbReference>
<proteinExistence type="predicted"/>
<reference evidence="2" key="1">
    <citation type="submission" date="2019-09" db="EMBL/GenBank/DDBJ databases">
        <authorList>
            <person name="Li J."/>
        </authorList>
    </citation>
    <scope>NUCLEOTIDE SEQUENCE [LARGE SCALE GENOMIC DNA]</scope>
    <source>
        <strain evidence="2">NRBC 14897</strain>
    </source>
</reference>
<organism evidence="2 3">
    <name type="scientific">Aeromicrobium fastidiosum</name>
    <dbReference type="NCBI Taxonomy" id="52699"/>
    <lineage>
        <taxon>Bacteria</taxon>
        <taxon>Bacillati</taxon>
        <taxon>Actinomycetota</taxon>
        <taxon>Actinomycetes</taxon>
        <taxon>Propionibacteriales</taxon>
        <taxon>Nocardioidaceae</taxon>
        <taxon>Aeromicrobium</taxon>
    </lineage>
</organism>
<evidence type="ECO:0000313" key="2">
    <source>
        <dbReference type="EMBL" id="KAA1380281.1"/>
    </source>
</evidence>
<keyword evidence="1" id="KW-1133">Transmembrane helix</keyword>
<evidence type="ECO:0000313" key="3">
    <source>
        <dbReference type="Proteomes" id="UP001515100"/>
    </source>
</evidence>
<dbReference type="RefSeq" id="WP_129180595.1">
    <property type="nucleotide sequence ID" value="NZ_JAGIOG010000001.1"/>
</dbReference>
<name>A0A641ATA1_9ACTN</name>
<dbReference type="EMBL" id="SDPP02000001">
    <property type="protein sequence ID" value="KAA1380281.1"/>
    <property type="molecule type" value="Genomic_DNA"/>
</dbReference>
<keyword evidence="1" id="KW-0472">Membrane</keyword>
<evidence type="ECO:0000256" key="1">
    <source>
        <dbReference type="SAM" id="Phobius"/>
    </source>
</evidence>
<gene>
    <name evidence="2" type="ORF">ESP62_003535</name>
</gene>
<sequence length="59" mass="6508">MSDAQTWTTIGGAFVVEATFMLAFMAILVRLFGQNLDARFGALSAVMTAGFEQVDRRFE</sequence>
<accession>A0A641ATA1</accession>
<protein>
    <submittedName>
        <fullName evidence="2">Uncharacterized protein</fullName>
    </submittedName>
</protein>
<keyword evidence="3" id="KW-1185">Reference proteome</keyword>
<feature type="transmembrane region" description="Helical" evidence="1">
    <location>
        <begin position="6"/>
        <end position="29"/>
    </location>
</feature>
<keyword evidence="1" id="KW-0812">Transmembrane</keyword>
<dbReference type="OrthoDB" id="5078127at2"/>